<gene>
    <name evidence="4 5" type="primary">LOC101734060</name>
</gene>
<sequence>MPPKRPSLVSEGEIIKQGTLMKSPPPSYIGKRWRRRVFVLRKCLGDAHTLSYYSQDRMNEEQKGNINISEICEVEKGSDCPREELASTLRSCRCRPGQVLVIRTTKRTYFLVTEETEDEIDSWYKSLSCILKRSENTCNAGYVRPDSYPCNHPNSGTVMEKETLRQRSKTDPSERSPPPSPPPQRSTFYTPPLFPQQAELSVGTPCPTETPKHSPADVTGDHMCFCSRAQRLSSGKESIPPPDYDSDVGSDEGSIYDVPRKVLQRLSGHSDSSDPQEISDIDPDSDDVYEPMFSIVTRTTMTEENPQEETPPPAQKVVQPMKNEVRELRQMDLLKIIYERVGTNELQNKEVTVPTEHLRKYLDVEELGECLYIRKWNGPTEIGCLFQHGDYIDIVNEFRVKNRDVFLQMLNNSVQSSVKLIIVGDSHSPVFHADNCNCGAV</sequence>
<dbReference type="PANTHER" id="PTHR47014">
    <property type="entry name" value="PLECKSTRIN HOMOLOGY DOMAIN-CONTAINING FAMILY S MEMBER 1"/>
    <property type="match status" value="1"/>
</dbReference>
<feature type="compositionally biased region" description="Basic and acidic residues" evidence="1">
    <location>
        <begin position="159"/>
        <end position="174"/>
    </location>
</feature>
<dbReference type="SMART" id="SM00233">
    <property type="entry name" value="PH"/>
    <property type="match status" value="1"/>
</dbReference>
<name>A0A8J1JYI9_XENTR</name>
<dbReference type="AGR" id="Xenbase:XB-GENE-29087491"/>
<dbReference type="AlphaFoldDB" id="A0A8J1JYI9"/>
<dbReference type="OrthoDB" id="9900190at2759"/>
<feature type="region of interest" description="Disordered" evidence="1">
    <location>
        <begin position="266"/>
        <end position="288"/>
    </location>
</feature>
<keyword evidence="3" id="KW-1185">Reference proteome</keyword>
<feature type="compositionally biased region" description="Pro residues" evidence="1">
    <location>
        <begin position="175"/>
        <end position="184"/>
    </location>
</feature>
<evidence type="ECO:0000259" key="2">
    <source>
        <dbReference type="PROSITE" id="PS50003"/>
    </source>
</evidence>
<dbReference type="InterPro" id="IPR042986">
    <property type="entry name" value="PLEKHS1"/>
</dbReference>
<dbReference type="PANTHER" id="PTHR47014:SF1">
    <property type="entry name" value="PLECKSTRIN HOMOLOGY DOMAIN-CONTAINING FAMILY S MEMBER 1"/>
    <property type="match status" value="1"/>
</dbReference>
<proteinExistence type="predicted"/>
<dbReference type="InterPro" id="IPR001849">
    <property type="entry name" value="PH_domain"/>
</dbReference>
<evidence type="ECO:0000256" key="1">
    <source>
        <dbReference type="SAM" id="MobiDB-lite"/>
    </source>
</evidence>
<feature type="domain" description="PH" evidence="2">
    <location>
        <begin position="13"/>
        <end position="132"/>
    </location>
</feature>
<dbReference type="Proteomes" id="UP000008143">
    <property type="component" value="Chromosome 7"/>
</dbReference>
<dbReference type="Gene3D" id="2.30.29.30">
    <property type="entry name" value="Pleckstrin-homology domain (PH domain)/Phosphotyrosine-binding domain (PTB)"/>
    <property type="match status" value="1"/>
</dbReference>
<reference evidence="4" key="1">
    <citation type="submission" date="2025-08" db="UniProtKB">
        <authorList>
            <consortium name="RefSeq"/>
        </authorList>
    </citation>
    <scope>IDENTIFICATION</scope>
    <source>
        <strain evidence="4">Nigerian</strain>
        <tissue evidence="4">Liver and blood</tissue>
    </source>
</reference>
<dbReference type="GeneID" id="101734060"/>
<protein>
    <submittedName>
        <fullName evidence="4">Pleckstrin homology domain-containing family S member 1</fullName>
    </submittedName>
</protein>
<dbReference type="Xenbase" id="XB-GENE-29087491">
    <property type="gene designation" value="LOC101734060"/>
</dbReference>
<dbReference type="SUPFAM" id="SSF50729">
    <property type="entry name" value="PH domain-like"/>
    <property type="match status" value="1"/>
</dbReference>
<organism evidence="3 4">
    <name type="scientific">Xenopus tropicalis</name>
    <name type="common">Western clawed frog</name>
    <name type="synonym">Silurana tropicalis</name>
    <dbReference type="NCBI Taxonomy" id="8364"/>
    <lineage>
        <taxon>Eukaryota</taxon>
        <taxon>Metazoa</taxon>
        <taxon>Chordata</taxon>
        <taxon>Craniata</taxon>
        <taxon>Vertebrata</taxon>
        <taxon>Euteleostomi</taxon>
        <taxon>Amphibia</taxon>
        <taxon>Batrachia</taxon>
        <taxon>Anura</taxon>
        <taxon>Pipoidea</taxon>
        <taxon>Pipidae</taxon>
        <taxon>Xenopodinae</taxon>
        <taxon>Xenopus</taxon>
        <taxon>Silurana</taxon>
    </lineage>
</organism>
<feature type="region of interest" description="Disordered" evidence="1">
    <location>
        <begin position="232"/>
        <end position="253"/>
    </location>
</feature>
<dbReference type="InterPro" id="IPR011993">
    <property type="entry name" value="PH-like_dom_sf"/>
</dbReference>
<evidence type="ECO:0000313" key="5">
    <source>
        <dbReference type="Xenbase" id="XB-GENE-29087491"/>
    </source>
</evidence>
<evidence type="ECO:0000313" key="4">
    <source>
        <dbReference type="RefSeq" id="XP_031762085.1"/>
    </source>
</evidence>
<dbReference type="RefSeq" id="XP_031762085.1">
    <property type="nucleotide sequence ID" value="XM_031906225.1"/>
</dbReference>
<dbReference type="KEGG" id="xtr:101734060"/>
<dbReference type="OMA" id="QPDQVMS"/>
<dbReference type="Pfam" id="PF00169">
    <property type="entry name" value="PH"/>
    <property type="match status" value="1"/>
</dbReference>
<feature type="region of interest" description="Disordered" evidence="1">
    <location>
        <begin position="149"/>
        <end position="220"/>
    </location>
</feature>
<evidence type="ECO:0000313" key="3">
    <source>
        <dbReference type="Proteomes" id="UP000008143"/>
    </source>
</evidence>
<dbReference type="PROSITE" id="PS50003">
    <property type="entry name" value="PH_DOMAIN"/>
    <property type="match status" value="1"/>
</dbReference>
<feature type="compositionally biased region" description="Polar residues" evidence="1">
    <location>
        <begin position="267"/>
        <end position="276"/>
    </location>
</feature>
<feature type="compositionally biased region" description="Acidic residues" evidence="1">
    <location>
        <begin position="277"/>
        <end position="288"/>
    </location>
</feature>
<accession>A0A8J1JYI9</accession>